<protein>
    <submittedName>
        <fullName evidence="8">Uncharacterized protein</fullName>
    </submittedName>
</protein>
<dbReference type="GO" id="GO:0005886">
    <property type="term" value="C:plasma membrane"/>
    <property type="evidence" value="ECO:0007669"/>
    <property type="project" value="UniProtKB-SubCell"/>
</dbReference>
<keyword evidence="4 7" id="KW-0812">Transmembrane</keyword>
<reference evidence="8 9" key="1">
    <citation type="journal article" date="2016" name="Nat. Commun.">
        <title>Thousands of microbial genomes shed light on interconnected biogeochemical processes in an aquifer system.</title>
        <authorList>
            <person name="Anantharaman K."/>
            <person name="Brown C.T."/>
            <person name="Hug L.A."/>
            <person name="Sharon I."/>
            <person name="Castelle C.J."/>
            <person name="Probst A.J."/>
            <person name="Thomas B.C."/>
            <person name="Singh A."/>
            <person name="Wilkins M.J."/>
            <person name="Karaoz U."/>
            <person name="Brodie E.L."/>
            <person name="Williams K.H."/>
            <person name="Hubbard S.S."/>
            <person name="Banfield J.F."/>
        </authorList>
    </citation>
    <scope>NUCLEOTIDE SEQUENCE [LARGE SCALE GENOMIC DNA]</scope>
</reference>
<evidence type="ECO:0000256" key="2">
    <source>
        <dbReference type="ARBA" id="ARBA00007430"/>
    </source>
</evidence>
<evidence type="ECO:0000256" key="6">
    <source>
        <dbReference type="ARBA" id="ARBA00023136"/>
    </source>
</evidence>
<evidence type="ECO:0000256" key="7">
    <source>
        <dbReference type="SAM" id="Phobius"/>
    </source>
</evidence>
<feature type="transmembrane region" description="Helical" evidence="7">
    <location>
        <begin position="89"/>
        <end position="109"/>
    </location>
</feature>
<dbReference type="PANTHER" id="PTHR30250:SF10">
    <property type="entry name" value="LIPOPOLYSACCHARIDE BIOSYNTHESIS PROTEIN WZXC"/>
    <property type="match status" value="1"/>
</dbReference>
<evidence type="ECO:0000256" key="5">
    <source>
        <dbReference type="ARBA" id="ARBA00022989"/>
    </source>
</evidence>
<keyword evidence="5 7" id="KW-1133">Transmembrane helix</keyword>
<dbReference type="InterPro" id="IPR050833">
    <property type="entry name" value="Poly_Biosynth_Transport"/>
</dbReference>
<feature type="transmembrane region" description="Helical" evidence="7">
    <location>
        <begin position="153"/>
        <end position="171"/>
    </location>
</feature>
<feature type="transmembrane region" description="Helical" evidence="7">
    <location>
        <begin position="129"/>
        <end position="147"/>
    </location>
</feature>
<feature type="transmembrane region" description="Helical" evidence="7">
    <location>
        <begin position="66"/>
        <end position="83"/>
    </location>
</feature>
<accession>A0A1F4VZE9</accession>
<gene>
    <name evidence="8" type="ORF">A2264_04875</name>
</gene>
<evidence type="ECO:0000256" key="3">
    <source>
        <dbReference type="ARBA" id="ARBA00022475"/>
    </source>
</evidence>
<comment type="caution">
    <text evidence="8">The sequence shown here is derived from an EMBL/GenBank/DDBJ whole genome shotgun (WGS) entry which is preliminary data.</text>
</comment>
<sequence>MSVLYFPAIIGLIVTARPILEYLYADKSDKWLPALSTLLWFLLAAVPVVITTTYTNALYAIGRPKVVLALMVLYTVLTWGIGLPLIRILGYQGIAVTVAIITYTTFPLVLREINRVVAINTLGMTWRPLFASLLMGITVYGFTLTFVHGLLSLAGAIIVGIGVYTFFLYLLDRAYLRIEIAKVWQTLVH</sequence>
<comment type="similarity">
    <text evidence="2">Belongs to the polysaccharide synthase family.</text>
</comment>
<keyword evidence="6 7" id="KW-0472">Membrane</keyword>
<evidence type="ECO:0000256" key="1">
    <source>
        <dbReference type="ARBA" id="ARBA00004651"/>
    </source>
</evidence>
<dbReference type="EMBL" id="MEVT01000016">
    <property type="protein sequence ID" value="OGC62531.1"/>
    <property type="molecule type" value="Genomic_DNA"/>
</dbReference>
<name>A0A1F4VZE9_UNCKA</name>
<evidence type="ECO:0000256" key="4">
    <source>
        <dbReference type="ARBA" id="ARBA00022692"/>
    </source>
</evidence>
<evidence type="ECO:0000313" key="9">
    <source>
        <dbReference type="Proteomes" id="UP000176614"/>
    </source>
</evidence>
<organism evidence="8 9">
    <name type="scientific">candidate division WWE3 bacterium RIFOXYA2_FULL_46_9</name>
    <dbReference type="NCBI Taxonomy" id="1802636"/>
    <lineage>
        <taxon>Bacteria</taxon>
        <taxon>Katanobacteria</taxon>
    </lineage>
</organism>
<proteinExistence type="inferred from homology"/>
<dbReference type="AlphaFoldDB" id="A0A1F4VZE9"/>
<dbReference type="Proteomes" id="UP000176614">
    <property type="component" value="Unassembled WGS sequence"/>
</dbReference>
<keyword evidence="3" id="KW-1003">Cell membrane</keyword>
<feature type="transmembrane region" description="Helical" evidence="7">
    <location>
        <begin position="32"/>
        <end position="54"/>
    </location>
</feature>
<evidence type="ECO:0000313" key="8">
    <source>
        <dbReference type="EMBL" id="OGC62531.1"/>
    </source>
</evidence>
<dbReference type="PANTHER" id="PTHR30250">
    <property type="entry name" value="PST FAMILY PREDICTED COLANIC ACID TRANSPORTER"/>
    <property type="match status" value="1"/>
</dbReference>
<comment type="subcellular location">
    <subcellularLocation>
        <location evidence="1">Cell membrane</location>
        <topology evidence="1">Multi-pass membrane protein</topology>
    </subcellularLocation>
</comment>